<dbReference type="Pfam" id="PF21787">
    <property type="entry name" value="TNP-like_RNaseH_N"/>
    <property type="match status" value="1"/>
</dbReference>
<keyword evidence="3" id="KW-1185">Reference proteome</keyword>
<sequence length="72" mass="7947">MKCKAESMEDVEKDCVLFLDEMEIAAAFELDRSEDILLGGTTLPSKPDEPANKALVFMFGRDKSAVEAGHRV</sequence>
<protein>
    <recommendedName>
        <fullName evidence="1">Transposable element P transposase-like RNase H domain-containing protein</fullName>
    </recommendedName>
</protein>
<dbReference type="Proteomes" id="UP000821853">
    <property type="component" value="Chromosome 8"/>
</dbReference>
<dbReference type="InterPro" id="IPR048365">
    <property type="entry name" value="TNP-like_RNaseH_N"/>
</dbReference>
<comment type="caution">
    <text evidence="2">The sequence shown here is derived from an EMBL/GenBank/DDBJ whole genome shotgun (WGS) entry which is preliminary data.</text>
</comment>
<dbReference type="EMBL" id="JABSTR010000010">
    <property type="protein sequence ID" value="KAH9380310.1"/>
    <property type="molecule type" value="Genomic_DNA"/>
</dbReference>
<proteinExistence type="predicted"/>
<feature type="domain" description="Transposable element P transposase-like RNase H" evidence="1">
    <location>
        <begin position="1"/>
        <end position="59"/>
    </location>
</feature>
<dbReference type="AlphaFoldDB" id="A0A9J6GP81"/>
<gene>
    <name evidence="2" type="ORF">HPB48_021580</name>
</gene>
<dbReference type="OrthoDB" id="6537913at2759"/>
<reference evidence="2 3" key="1">
    <citation type="journal article" date="2020" name="Cell">
        <title>Large-Scale Comparative Analyses of Tick Genomes Elucidate Their Genetic Diversity and Vector Capacities.</title>
        <authorList>
            <consortium name="Tick Genome and Microbiome Consortium (TIGMIC)"/>
            <person name="Jia N."/>
            <person name="Wang J."/>
            <person name="Shi W."/>
            <person name="Du L."/>
            <person name="Sun Y."/>
            <person name="Zhan W."/>
            <person name="Jiang J.F."/>
            <person name="Wang Q."/>
            <person name="Zhang B."/>
            <person name="Ji P."/>
            <person name="Bell-Sakyi L."/>
            <person name="Cui X.M."/>
            <person name="Yuan T.T."/>
            <person name="Jiang B.G."/>
            <person name="Yang W.F."/>
            <person name="Lam T.T."/>
            <person name="Chang Q.C."/>
            <person name="Ding S.J."/>
            <person name="Wang X.J."/>
            <person name="Zhu J.G."/>
            <person name="Ruan X.D."/>
            <person name="Zhao L."/>
            <person name="Wei J.T."/>
            <person name="Ye R.Z."/>
            <person name="Que T.C."/>
            <person name="Du C.H."/>
            <person name="Zhou Y.H."/>
            <person name="Cheng J.X."/>
            <person name="Dai P.F."/>
            <person name="Guo W.B."/>
            <person name="Han X.H."/>
            <person name="Huang E.J."/>
            <person name="Li L.F."/>
            <person name="Wei W."/>
            <person name="Gao Y.C."/>
            <person name="Liu J.Z."/>
            <person name="Shao H.Z."/>
            <person name="Wang X."/>
            <person name="Wang C.C."/>
            <person name="Yang T.C."/>
            <person name="Huo Q.B."/>
            <person name="Li W."/>
            <person name="Chen H.Y."/>
            <person name="Chen S.E."/>
            <person name="Zhou L.G."/>
            <person name="Ni X.B."/>
            <person name="Tian J.H."/>
            <person name="Sheng Y."/>
            <person name="Liu T."/>
            <person name="Pan Y.S."/>
            <person name="Xia L.Y."/>
            <person name="Li J."/>
            <person name="Zhao F."/>
            <person name="Cao W.C."/>
        </authorList>
    </citation>
    <scope>NUCLEOTIDE SEQUENCE [LARGE SCALE GENOMIC DNA]</scope>
    <source>
        <strain evidence="2">HaeL-2018</strain>
    </source>
</reference>
<organism evidence="2 3">
    <name type="scientific">Haemaphysalis longicornis</name>
    <name type="common">Bush tick</name>
    <dbReference type="NCBI Taxonomy" id="44386"/>
    <lineage>
        <taxon>Eukaryota</taxon>
        <taxon>Metazoa</taxon>
        <taxon>Ecdysozoa</taxon>
        <taxon>Arthropoda</taxon>
        <taxon>Chelicerata</taxon>
        <taxon>Arachnida</taxon>
        <taxon>Acari</taxon>
        <taxon>Parasitiformes</taxon>
        <taxon>Ixodida</taxon>
        <taxon>Ixodoidea</taxon>
        <taxon>Ixodidae</taxon>
        <taxon>Haemaphysalinae</taxon>
        <taxon>Haemaphysalis</taxon>
    </lineage>
</organism>
<evidence type="ECO:0000259" key="1">
    <source>
        <dbReference type="Pfam" id="PF21787"/>
    </source>
</evidence>
<name>A0A9J6GP81_HAELO</name>
<accession>A0A9J6GP81</accession>
<evidence type="ECO:0000313" key="2">
    <source>
        <dbReference type="EMBL" id="KAH9380310.1"/>
    </source>
</evidence>
<dbReference type="VEuPathDB" id="VectorBase:HLOH_056858"/>
<evidence type="ECO:0000313" key="3">
    <source>
        <dbReference type="Proteomes" id="UP000821853"/>
    </source>
</evidence>